<evidence type="ECO:0000313" key="3">
    <source>
        <dbReference type="EMBL" id="QDL07508.1"/>
    </source>
</evidence>
<dbReference type="EMBL" id="CP030118">
    <property type="protein sequence ID" value="QDL09792.1"/>
    <property type="molecule type" value="Genomic_DNA"/>
</dbReference>
<geneLocation type="plasmid" evidence="6">
    <name>pBOCT2</name>
</geneLocation>
<proteinExistence type="predicted"/>
<dbReference type="KEGG" id="bsen:DP114_05990"/>
<dbReference type="Proteomes" id="UP000503129">
    <property type="component" value="Chromosome"/>
</dbReference>
<dbReference type="Proteomes" id="UP000503129">
    <property type="component" value="Plasmid pBOCT2"/>
</dbReference>
<sequence length="82" mass="8638">MTPYLSTPSKLGILQSEAGSRAQSDGSYGLTLALTGSVQGETEPKKATQSKAGHNIKTPDFVRDKTPSMLVQQATRTRGSNG</sequence>
<evidence type="ECO:0000313" key="5">
    <source>
        <dbReference type="EMBL" id="QDL10508.1"/>
    </source>
</evidence>
<dbReference type="KEGG" id="bsen:DP114_23760"/>
<evidence type="ECO:0000313" key="6">
    <source>
        <dbReference type="EMBL" id="QDL12859.1"/>
    </source>
</evidence>
<evidence type="ECO:0000256" key="1">
    <source>
        <dbReference type="SAM" id="MobiDB-lite"/>
    </source>
</evidence>
<dbReference type="KEGG" id="bsen:DP114_19545"/>
<geneLocation type="plasmid" evidence="7">
    <name>pboct2</name>
</geneLocation>
<dbReference type="AlphaFoldDB" id="A0A856MAN0"/>
<name>A0A856MAN0_9CYAN</name>
<reference evidence="2 7" key="1">
    <citation type="submission" date="2018-06" db="EMBL/GenBank/DDBJ databases">
        <title>Comparative genomics of Brasilonema spp. strains.</title>
        <authorList>
            <person name="Alvarenga D.O."/>
            <person name="Fiore M.F."/>
            <person name="Varani A.M."/>
        </authorList>
    </citation>
    <scope>NUCLEOTIDE SEQUENCE [LARGE SCALE GENOMIC DNA]</scope>
    <source>
        <strain evidence="2 7">CENA114</strain>
        <plasmid evidence="6">pBOCT2</plasmid>
        <plasmid evidence="7">pboct2</plasmid>
    </source>
</reference>
<dbReference type="EMBL" id="CP030120">
    <property type="protein sequence ID" value="QDL12859.1"/>
    <property type="molecule type" value="Genomic_DNA"/>
</dbReference>
<evidence type="ECO:0000313" key="2">
    <source>
        <dbReference type="EMBL" id="QDL07099.1"/>
    </source>
</evidence>
<keyword evidence="7" id="KW-1185">Reference proteome</keyword>
<protein>
    <submittedName>
        <fullName evidence="2">Uncharacterized protein</fullName>
    </submittedName>
</protein>
<evidence type="ECO:0000313" key="7">
    <source>
        <dbReference type="Proteomes" id="UP000503129"/>
    </source>
</evidence>
<gene>
    <name evidence="2" type="ORF">DP114_03520</name>
    <name evidence="3" type="ORF">DP114_05990</name>
    <name evidence="4" type="ORF">DP114_19545</name>
    <name evidence="5" type="ORF">DP114_23760</name>
    <name evidence="6" type="ORF">DP114_34635</name>
</gene>
<dbReference type="EMBL" id="CP030118">
    <property type="protein sequence ID" value="QDL10508.1"/>
    <property type="molecule type" value="Genomic_DNA"/>
</dbReference>
<keyword evidence="6" id="KW-0614">Plasmid</keyword>
<accession>A0A856MAN0</accession>
<evidence type="ECO:0000313" key="4">
    <source>
        <dbReference type="EMBL" id="QDL09792.1"/>
    </source>
</evidence>
<dbReference type="KEGG" id="bsen:DP114_03520"/>
<dbReference type="EMBL" id="CP030118">
    <property type="protein sequence ID" value="QDL07508.1"/>
    <property type="molecule type" value="Genomic_DNA"/>
</dbReference>
<dbReference type="EMBL" id="CP030118">
    <property type="protein sequence ID" value="QDL07099.1"/>
    <property type="molecule type" value="Genomic_DNA"/>
</dbReference>
<dbReference type="KEGG" id="bsen:DP114_34635"/>
<feature type="region of interest" description="Disordered" evidence="1">
    <location>
        <begin position="38"/>
        <end position="66"/>
    </location>
</feature>
<organism evidence="2 7">
    <name type="scientific">Brasilonema sennae CENA114</name>
    <dbReference type="NCBI Taxonomy" id="415709"/>
    <lineage>
        <taxon>Bacteria</taxon>
        <taxon>Bacillati</taxon>
        <taxon>Cyanobacteriota</taxon>
        <taxon>Cyanophyceae</taxon>
        <taxon>Nostocales</taxon>
        <taxon>Scytonemataceae</taxon>
        <taxon>Brasilonema</taxon>
        <taxon>Bromeliae group (in: Brasilonema)</taxon>
    </lineage>
</organism>